<dbReference type="PROSITE" id="PS51892">
    <property type="entry name" value="SUBTILASE"/>
    <property type="match status" value="1"/>
</dbReference>
<sequence>MCPLNHPNTSTSLAILTEAINYASQKGFPIINFSIGSVVYSSTEEAIKNYPGLFVAAAGNNGIDMTDKPFYPASLDIPNIITVGNSSGYERSSDSNYSKTGVDLFARGFRVFSTFLGSKYTYMSGTSMATPHVTGSAALALSLDPDVSTDELKKIILNSVDSFYELSDLCLTGGRLNTNNVVRQVTGKLTASNITLRLNSEWSDEIAKEMCHVHWIDQSGNDLTDQVVVLKNEVDTSNFGDYEVVFASPDLTDQISVTVTVPRLRKLTLGKETATIDIGSAWDSVIAIDTFQVKAIDDFGNDVTNQVQVTINADIDTINSIQAVIKFEVPELGLAQIGRLNITAKNSTINGLNEVSIEHVKKIMSFSKKNLDI</sequence>
<gene>
    <name evidence="7" type="ORF">EA71_02693</name>
</gene>
<keyword evidence="3" id="KW-0378">Hydrolase</keyword>
<dbReference type="PROSITE" id="PS00138">
    <property type="entry name" value="SUBTILASE_SER"/>
    <property type="match status" value="1"/>
</dbReference>
<dbReference type="InterPro" id="IPR013783">
    <property type="entry name" value="Ig-like_fold"/>
</dbReference>
<evidence type="ECO:0000256" key="4">
    <source>
        <dbReference type="ARBA" id="ARBA00022825"/>
    </source>
</evidence>
<protein>
    <recommendedName>
        <fullName evidence="6">Peptidase S8/S53 domain-containing protein</fullName>
    </recommendedName>
</protein>
<evidence type="ECO:0000256" key="3">
    <source>
        <dbReference type="ARBA" id="ARBA00022801"/>
    </source>
</evidence>
<name>A0A367CB34_9ENTE</name>
<dbReference type="GO" id="GO:0005615">
    <property type="term" value="C:extracellular space"/>
    <property type="evidence" value="ECO:0007669"/>
    <property type="project" value="TreeGrafter"/>
</dbReference>
<keyword evidence="4" id="KW-0720">Serine protease</keyword>
<dbReference type="InterPro" id="IPR050131">
    <property type="entry name" value="Peptidase_S8_subtilisin-like"/>
</dbReference>
<dbReference type="InterPro" id="IPR000209">
    <property type="entry name" value="Peptidase_S8/S53_dom"/>
</dbReference>
<accession>A0A367CB34</accession>
<evidence type="ECO:0000259" key="6">
    <source>
        <dbReference type="Pfam" id="PF00082"/>
    </source>
</evidence>
<proteinExistence type="inferred from homology"/>
<organism evidence="7 8">
    <name type="scientific">Enterococcus durans</name>
    <dbReference type="NCBI Taxonomy" id="53345"/>
    <lineage>
        <taxon>Bacteria</taxon>
        <taxon>Bacillati</taxon>
        <taxon>Bacillota</taxon>
        <taxon>Bacilli</taxon>
        <taxon>Lactobacillales</taxon>
        <taxon>Enterococcaceae</taxon>
        <taxon>Enterococcus</taxon>
    </lineage>
</organism>
<comment type="caution">
    <text evidence="5">Lacks conserved residue(s) required for the propagation of feature annotation.</text>
</comment>
<dbReference type="Pfam" id="PF00082">
    <property type="entry name" value="Peptidase_S8"/>
    <property type="match status" value="1"/>
</dbReference>
<evidence type="ECO:0000256" key="2">
    <source>
        <dbReference type="ARBA" id="ARBA00022670"/>
    </source>
</evidence>
<feature type="domain" description="Peptidase S8/S53" evidence="6">
    <location>
        <begin position="9"/>
        <end position="160"/>
    </location>
</feature>
<evidence type="ECO:0000313" key="7">
    <source>
        <dbReference type="EMBL" id="RCA09837.1"/>
    </source>
</evidence>
<dbReference type="SUPFAM" id="SSF52743">
    <property type="entry name" value="Subtilisin-like"/>
    <property type="match status" value="1"/>
</dbReference>
<dbReference type="EMBL" id="LEPB01000006">
    <property type="protein sequence ID" value="RCA09837.1"/>
    <property type="molecule type" value="Genomic_DNA"/>
</dbReference>
<dbReference type="GO" id="GO:0006508">
    <property type="term" value="P:proteolysis"/>
    <property type="evidence" value="ECO:0007669"/>
    <property type="project" value="UniProtKB-KW"/>
</dbReference>
<comment type="caution">
    <text evidence="7">The sequence shown here is derived from an EMBL/GenBank/DDBJ whole genome shotgun (WGS) entry which is preliminary data.</text>
</comment>
<dbReference type="GO" id="GO:0004252">
    <property type="term" value="F:serine-type endopeptidase activity"/>
    <property type="evidence" value="ECO:0007669"/>
    <property type="project" value="InterPro"/>
</dbReference>
<dbReference type="Proteomes" id="UP000252797">
    <property type="component" value="Unassembled WGS sequence"/>
</dbReference>
<dbReference type="PANTHER" id="PTHR43806">
    <property type="entry name" value="PEPTIDASE S8"/>
    <property type="match status" value="1"/>
</dbReference>
<dbReference type="PANTHER" id="PTHR43806:SF11">
    <property type="entry name" value="CEREVISIN-RELATED"/>
    <property type="match status" value="1"/>
</dbReference>
<dbReference type="AlphaFoldDB" id="A0A367CB34"/>
<dbReference type="InterPro" id="IPR023828">
    <property type="entry name" value="Peptidase_S8_Ser-AS"/>
</dbReference>
<dbReference type="InterPro" id="IPR036852">
    <property type="entry name" value="Peptidase_S8/S53_dom_sf"/>
</dbReference>
<dbReference type="RefSeq" id="WP_113846328.1">
    <property type="nucleotide sequence ID" value="NZ_LEPB01000006.1"/>
</dbReference>
<evidence type="ECO:0000256" key="5">
    <source>
        <dbReference type="PROSITE-ProRule" id="PRU01240"/>
    </source>
</evidence>
<dbReference type="Gene3D" id="2.60.40.10">
    <property type="entry name" value="Immunoglobulins"/>
    <property type="match status" value="1"/>
</dbReference>
<keyword evidence="2" id="KW-0645">Protease</keyword>
<evidence type="ECO:0000256" key="1">
    <source>
        <dbReference type="ARBA" id="ARBA00011073"/>
    </source>
</evidence>
<dbReference type="Gene3D" id="3.40.50.200">
    <property type="entry name" value="Peptidase S8/S53 domain"/>
    <property type="match status" value="1"/>
</dbReference>
<comment type="similarity">
    <text evidence="1 5">Belongs to the peptidase S8 family.</text>
</comment>
<evidence type="ECO:0000313" key="8">
    <source>
        <dbReference type="Proteomes" id="UP000252797"/>
    </source>
</evidence>
<reference evidence="7 8" key="1">
    <citation type="submission" date="2015-06" db="EMBL/GenBank/DDBJ databases">
        <title>The Genome Sequence of Enterococcus durans 4EA1.</title>
        <authorList>
            <consortium name="The Broad Institute Genomics Platform"/>
            <consortium name="The Broad Institute Genome Sequencing Center for Infectious Disease"/>
            <person name="Earl A.M."/>
            <person name="Van Tyne D."/>
            <person name="Lebreton F."/>
            <person name="Saavedra J.T."/>
            <person name="Gilmore M.S."/>
            <person name="Manson Mcguire A."/>
            <person name="Clock S."/>
            <person name="Crupain M."/>
            <person name="Rangan U."/>
            <person name="Young S."/>
            <person name="Abouelleil A."/>
            <person name="Cao P."/>
            <person name="Chapman S.B."/>
            <person name="Griggs A."/>
            <person name="Priest M."/>
            <person name="Shea T."/>
            <person name="Wortman J."/>
            <person name="Nusbaum C."/>
            <person name="Birren B."/>
        </authorList>
    </citation>
    <scope>NUCLEOTIDE SEQUENCE [LARGE SCALE GENOMIC DNA]</scope>
    <source>
        <strain evidence="7 8">4EA1</strain>
    </source>
</reference>